<dbReference type="Proteomes" id="UP001056426">
    <property type="component" value="Chromosome"/>
</dbReference>
<gene>
    <name evidence="3" type="ORF">M9189_08940</name>
</gene>
<feature type="signal peptide" evidence="1">
    <location>
        <begin position="1"/>
        <end position="17"/>
    </location>
</feature>
<feature type="chain" id="PRO_5039885924" evidence="1">
    <location>
        <begin position="18"/>
        <end position="232"/>
    </location>
</feature>
<reference evidence="3" key="1">
    <citation type="submission" date="2022-05" db="EMBL/GenBank/DDBJ databases">
        <authorList>
            <person name="Sun X."/>
        </authorList>
    </citation>
    <scope>NUCLEOTIDE SEQUENCE</scope>
    <source>
        <strain evidence="3">Ai-910</strain>
    </source>
</reference>
<dbReference type="KEGG" id="alkq:M9189_08940"/>
<keyword evidence="4" id="KW-1185">Reference proteome</keyword>
<dbReference type="RefSeq" id="WP_250722484.1">
    <property type="nucleotide sequence ID" value="NZ_CP098400.1"/>
</dbReference>
<dbReference type="InterPro" id="IPR025665">
    <property type="entry name" value="Beta-barrel_OMP_2"/>
</dbReference>
<name>A0A9J6ZM88_9BACT</name>
<protein>
    <submittedName>
        <fullName evidence="3">PorT family protein</fullName>
    </submittedName>
</protein>
<evidence type="ECO:0000313" key="3">
    <source>
        <dbReference type="EMBL" id="URW78978.1"/>
    </source>
</evidence>
<evidence type="ECO:0000313" key="4">
    <source>
        <dbReference type="Proteomes" id="UP001056426"/>
    </source>
</evidence>
<dbReference type="AlphaFoldDB" id="A0A9J6ZM88"/>
<organism evidence="3 4">
    <name type="scientific">Xiashengella succiniciproducens</name>
    <dbReference type="NCBI Taxonomy" id="2949635"/>
    <lineage>
        <taxon>Bacteria</taxon>
        <taxon>Pseudomonadati</taxon>
        <taxon>Bacteroidota</taxon>
        <taxon>Bacteroidia</taxon>
        <taxon>Marinilabiliales</taxon>
        <taxon>Marinilabiliaceae</taxon>
        <taxon>Xiashengella</taxon>
    </lineage>
</organism>
<reference evidence="3" key="2">
    <citation type="submission" date="2022-06" db="EMBL/GenBank/DDBJ databases">
        <title>Xiashengella guii gen. nov. sp. nov., a bacterium isolated form anaerobic digestion tank.</title>
        <authorList>
            <person name="Huang H."/>
        </authorList>
    </citation>
    <scope>NUCLEOTIDE SEQUENCE</scope>
    <source>
        <strain evidence="3">Ai-910</strain>
    </source>
</reference>
<feature type="domain" description="Outer membrane protein beta-barrel" evidence="2">
    <location>
        <begin position="16"/>
        <end position="200"/>
    </location>
</feature>
<evidence type="ECO:0000259" key="2">
    <source>
        <dbReference type="Pfam" id="PF13568"/>
    </source>
</evidence>
<dbReference type="Pfam" id="PF13568">
    <property type="entry name" value="OMP_b-brl_2"/>
    <property type="match status" value="1"/>
</dbReference>
<keyword evidence="1" id="KW-0732">Signal</keyword>
<proteinExistence type="predicted"/>
<dbReference type="EMBL" id="CP098400">
    <property type="protein sequence ID" value="URW78978.1"/>
    <property type="molecule type" value="Genomic_DNA"/>
</dbReference>
<accession>A0A9J6ZM88</accession>
<sequence length="232" mass="26164">MKHLTLTLLLISGSLFAQPQAKVPNLPWFDDKALNFGFLIGFNAMDYKVVSKVPAEQGPGGLRYADVAQLNPGINIGMVTNFRINRYISLRALPGISFGQRDLLFVSENGVEDEKPLAIKSTYIEMPLVVKFNGARMTNVKPFFTTGINPRFDLAKSKKDGLMIKPFDVYWELGAGLDYYLTYFRLSTELKVSIGLMNVLDPKGTGEPEDVYYSDVLDRLTSRMFLLTFYFE</sequence>
<evidence type="ECO:0000256" key="1">
    <source>
        <dbReference type="SAM" id="SignalP"/>
    </source>
</evidence>